<name>A0A0E0P7K8_ORYRU</name>
<evidence type="ECO:0000313" key="2">
    <source>
        <dbReference type="Proteomes" id="UP000008022"/>
    </source>
</evidence>
<dbReference type="HOGENOM" id="CLU_1848383_0_0_1"/>
<dbReference type="EnsemblPlants" id="ORUFI04G09360.1">
    <property type="protein sequence ID" value="ORUFI04G09360.1"/>
    <property type="gene ID" value="ORUFI04G09360"/>
</dbReference>
<protein>
    <submittedName>
        <fullName evidence="1">Uncharacterized protein</fullName>
    </submittedName>
</protein>
<dbReference type="Gramene" id="ORUFI04G09360.1">
    <property type="protein sequence ID" value="ORUFI04G09360.1"/>
    <property type="gene ID" value="ORUFI04G09360"/>
</dbReference>
<reference evidence="2" key="1">
    <citation type="submission" date="2013-06" db="EMBL/GenBank/DDBJ databases">
        <authorList>
            <person name="Zhao Q."/>
        </authorList>
    </citation>
    <scope>NUCLEOTIDE SEQUENCE</scope>
    <source>
        <strain evidence="2">cv. W1943</strain>
    </source>
</reference>
<reference evidence="1" key="2">
    <citation type="submission" date="2015-06" db="UniProtKB">
        <authorList>
            <consortium name="EnsemblPlants"/>
        </authorList>
    </citation>
    <scope>IDENTIFICATION</scope>
</reference>
<dbReference type="Proteomes" id="UP000008022">
    <property type="component" value="Unassembled WGS sequence"/>
</dbReference>
<accession>A0A0E0P7K8</accession>
<dbReference type="AlphaFoldDB" id="A0A0E0P7K8"/>
<proteinExistence type="predicted"/>
<organism evidence="1 2">
    <name type="scientific">Oryza rufipogon</name>
    <name type="common">Brownbeard rice</name>
    <name type="synonym">Asian wild rice</name>
    <dbReference type="NCBI Taxonomy" id="4529"/>
    <lineage>
        <taxon>Eukaryota</taxon>
        <taxon>Viridiplantae</taxon>
        <taxon>Streptophyta</taxon>
        <taxon>Embryophyta</taxon>
        <taxon>Tracheophyta</taxon>
        <taxon>Spermatophyta</taxon>
        <taxon>Magnoliopsida</taxon>
        <taxon>Liliopsida</taxon>
        <taxon>Poales</taxon>
        <taxon>Poaceae</taxon>
        <taxon>BOP clade</taxon>
        <taxon>Oryzoideae</taxon>
        <taxon>Oryzeae</taxon>
        <taxon>Oryzinae</taxon>
        <taxon>Oryza</taxon>
    </lineage>
</organism>
<sequence length="139" mass="16119">MVLQSWPEDNNGSSATFTFFRDKPRWSRQGMLLTYTVSPTATDDHLAKEGIRGTIKIVYMNIWFDEFDSSANSIRMEHGIKGKRQWMWHGMLLTYAMSPMAINDQLTRDVVREASCSSMFRQLYLEANEAYAKPSRLHT</sequence>
<evidence type="ECO:0000313" key="1">
    <source>
        <dbReference type="EnsemblPlants" id="ORUFI04G09360.1"/>
    </source>
</evidence>
<keyword evidence="2" id="KW-1185">Reference proteome</keyword>